<dbReference type="AlphaFoldDB" id="A0A067GNL3"/>
<dbReference type="InterPro" id="IPR002528">
    <property type="entry name" value="MATE_fam"/>
</dbReference>
<evidence type="ECO:0000256" key="1">
    <source>
        <dbReference type="ARBA" id="ARBA00010199"/>
    </source>
</evidence>
<feature type="transmembrane region" description="Helical" evidence="2">
    <location>
        <begin position="178"/>
        <end position="195"/>
    </location>
</feature>
<keyword evidence="2" id="KW-1133">Transmembrane helix</keyword>
<evidence type="ECO:0000256" key="2">
    <source>
        <dbReference type="SAM" id="Phobius"/>
    </source>
</evidence>
<dbReference type="EMBL" id="KK784880">
    <property type="protein sequence ID" value="KDO76926.1"/>
    <property type="molecule type" value="Genomic_DNA"/>
</dbReference>
<keyword evidence="2" id="KW-0812">Transmembrane</keyword>
<dbReference type="Proteomes" id="UP000027120">
    <property type="component" value="Unassembled WGS sequence"/>
</dbReference>
<name>A0A067GNL3_CITSI</name>
<feature type="transmembrane region" description="Helical" evidence="2">
    <location>
        <begin position="201"/>
        <end position="219"/>
    </location>
</feature>
<evidence type="ECO:0000313" key="3">
    <source>
        <dbReference type="EMBL" id="KDO76926.1"/>
    </source>
</evidence>
<keyword evidence="2" id="KW-0472">Membrane</keyword>
<gene>
    <name evidence="3" type="ORF">CISIN_1g044850mg</name>
</gene>
<dbReference type="GO" id="GO:0015297">
    <property type="term" value="F:antiporter activity"/>
    <property type="evidence" value="ECO:0007669"/>
    <property type="project" value="InterPro"/>
</dbReference>
<protein>
    <submittedName>
        <fullName evidence="3">Uncharacterized protein</fullName>
    </submittedName>
</protein>
<comment type="similarity">
    <text evidence="1">Belongs to the multi antimicrobial extrusion (MATE) (TC 2.A.66.1) family.</text>
</comment>
<reference evidence="3 4" key="1">
    <citation type="submission" date="2014-04" db="EMBL/GenBank/DDBJ databases">
        <authorList>
            <consortium name="International Citrus Genome Consortium"/>
            <person name="Gmitter F."/>
            <person name="Chen C."/>
            <person name="Farmerie W."/>
            <person name="Harkins T."/>
            <person name="Desany B."/>
            <person name="Mohiuddin M."/>
            <person name="Kodira C."/>
            <person name="Borodovsky M."/>
            <person name="Lomsadze A."/>
            <person name="Burns P."/>
            <person name="Jenkins J."/>
            <person name="Prochnik S."/>
            <person name="Shu S."/>
            <person name="Chapman J."/>
            <person name="Pitluck S."/>
            <person name="Schmutz J."/>
            <person name="Rokhsar D."/>
        </authorList>
    </citation>
    <scope>NUCLEOTIDE SEQUENCE</scope>
</reference>
<organism evidence="3 4">
    <name type="scientific">Citrus sinensis</name>
    <name type="common">Sweet orange</name>
    <name type="synonym">Citrus aurantium var. sinensis</name>
    <dbReference type="NCBI Taxonomy" id="2711"/>
    <lineage>
        <taxon>Eukaryota</taxon>
        <taxon>Viridiplantae</taxon>
        <taxon>Streptophyta</taxon>
        <taxon>Embryophyta</taxon>
        <taxon>Tracheophyta</taxon>
        <taxon>Spermatophyta</taxon>
        <taxon>Magnoliopsida</taxon>
        <taxon>eudicotyledons</taxon>
        <taxon>Gunneridae</taxon>
        <taxon>Pentapetalae</taxon>
        <taxon>rosids</taxon>
        <taxon>malvids</taxon>
        <taxon>Sapindales</taxon>
        <taxon>Rutaceae</taxon>
        <taxon>Aurantioideae</taxon>
        <taxon>Citrus</taxon>
    </lineage>
</organism>
<dbReference type="Pfam" id="PF01554">
    <property type="entry name" value="MatE"/>
    <property type="match status" value="1"/>
</dbReference>
<dbReference type="GO" id="GO:0022857">
    <property type="term" value="F:transmembrane transporter activity"/>
    <property type="evidence" value="ECO:0000318"/>
    <property type="project" value="GO_Central"/>
</dbReference>
<keyword evidence="4" id="KW-1185">Reference proteome</keyword>
<dbReference type="PANTHER" id="PTHR11206">
    <property type="entry name" value="MULTIDRUG RESISTANCE PROTEIN"/>
    <property type="match status" value="1"/>
</dbReference>
<dbReference type="GO" id="GO:0016020">
    <property type="term" value="C:membrane"/>
    <property type="evidence" value="ECO:0000318"/>
    <property type="project" value="GO_Central"/>
</dbReference>
<evidence type="ECO:0000313" key="4">
    <source>
        <dbReference type="Proteomes" id="UP000027120"/>
    </source>
</evidence>
<dbReference type="SMR" id="A0A067GNL3"/>
<dbReference type="GO" id="GO:0042910">
    <property type="term" value="F:xenobiotic transmembrane transporter activity"/>
    <property type="evidence" value="ECO:0007669"/>
    <property type="project" value="InterPro"/>
</dbReference>
<proteinExistence type="inferred from homology"/>
<accession>A0A067GNL3</accession>
<sequence length="250" mass="27458">MPDFQVLELEVGDDDGTLLLEEKDTLDEEKKEESLREGNVALFFSGSEELLTLLSGFLPNPKLETSAPSVCLATVYTLNTIPDGLGAAARFSNTLGAGKLKAASVAVKAVIFLANSESMIVIATLLNSRHVFFYVLSNTKEVVDHVRTMATLMCLSVVLDSLKTVLSALRAYVDLGTYYVFGIPVAAALGFLFKLRGPAPWIGLQAGAFLQTILLFIITNRTNWEKQARERILEERFSPENRLPILTEEI</sequence>